<feature type="domain" description="Beta/gamma crystallin 'Greek key'" evidence="4">
    <location>
        <begin position="2093"/>
        <end position="2133"/>
    </location>
</feature>
<protein>
    <submittedName>
        <fullName evidence="6 7">Beta/gamma crystallin domain-containing protein 1-like isoform X1</fullName>
    </submittedName>
</protein>
<dbReference type="Pfam" id="PF00030">
    <property type="entry name" value="Crystall"/>
    <property type="match status" value="6"/>
</dbReference>
<feature type="compositionally biased region" description="Basic and acidic residues" evidence="3">
    <location>
        <begin position="1153"/>
        <end position="1174"/>
    </location>
</feature>
<dbReference type="InterPro" id="IPR001064">
    <property type="entry name" value="Beta/gamma_crystallin"/>
</dbReference>
<keyword evidence="2" id="KW-0677">Repeat</keyword>
<feature type="compositionally biased region" description="Polar residues" evidence="3">
    <location>
        <begin position="139"/>
        <end position="164"/>
    </location>
</feature>
<dbReference type="Gene3D" id="2.60.20.10">
    <property type="entry name" value="Crystallins"/>
    <property type="match status" value="6"/>
</dbReference>
<feature type="compositionally biased region" description="Polar residues" evidence="3">
    <location>
        <begin position="623"/>
        <end position="632"/>
    </location>
</feature>
<feature type="region of interest" description="Disordered" evidence="3">
    <location>
        <begin position="497"/>
        <end position="991"/>
    </location>
</feature>
<feature type="compositionally biased region" description="Polar residues" evidence="3">
    <location>
        <begin position="43"/>
        <end position="53"/>
    </location>
</feature>
<feature type="compositionally biased region" description="Polar residues" evidence="3">
    <location>
        <begin position="1051"/>
        <end position="1062"/>
    </location>
</feature>
<feature type="compositionally biased region" description="Basic and acidic residues" evidence="3">
    <location>
        <begin position="823"/>
        <end position="841"/>
    </location>
</feature>
<feature type="compositionally biased region" description="Polar residues" evidence="3">
    <location>
        <begin position="704"/>
        <end position="723"/>
    </location>
</feature>
<feature type="domain" description="Beta/gamma crystallin 'Greek key'" evidence="4">
    <location>
        <begin position="1761"/>
        <end position="1803"/>
    </location>
</feature>
<feature type="compositionally biased region" description="Basic and acidic residues" evidence="3">
    <location>
        <begin position="892"/>
        <end position="903"/>
    </location>
</feature>
<dbReference type="PANTHER" id="PTHR11818">
    <property type="entry name" value="BETA/GAMMA CRYSTALLIN"/>
    <property type="match status" value="1"/>
</dbReference>
<feature type="domain" description="Beta/gamma crystallin 'Greek key'" evidence="4">
    <location>
        <begin position="2005"/>
        <end position="2042"/>
    </location>
</feature>
<dbReference type="PROSITE" id="PS50231">
    <property type="entry name" value="RICIN_B_LECTIN"/>
    <property type="match status" value="1"/>
</dbReference>
<dbReference type="SUPFAM" id="SSF50370">
    <property type="entry name" value="Ricin B-like lectins"/>
    <property type="match status" value="1"/>
</dbReference>
<feature type="region of interest" description="Disordered" evidence="3">
    <location>
        <begin position="268"/>
        <end position="424"/>
    </location>
</feature>
<feature type="compositionally biased region" description="Polar residues" evidence="3">
    <location>
        <begin position="678"/>
        <end position="693"/>
    </location>
</feature>
<keyword evidence="5" id="KW-1185">Reference proteome</keyword>
<accession>A0A6P7HEF2</accession>
<feature type="compositionally biased region" description="Polar residues" evidence="3">
    <location>
        <begin position="1444"/>
        <end position="1466"/>
    </location>
</feature>
<feature type="region of interest" description="Disordered" evidence="3">
    <location>
        <begin position="17"/>
        <end position="164"/>
    </location>
</feature>
<feature type="compositionally biased region" description="Polar residues" evidence="3">
    <location>
        <begin position="655"/>
        <end position="665"/>
    </location>
</feature>
<evidence type="ECO:0000256" key="2">
    <source>
        <dbReference type="ARBA" id="ARBA00022737"/>
    </source>
</evidence>
<feature type="compositionally biased region" description="Polar residues" evidence="3">
    <location>
        <begin position="299"/>
        <end position="337"/>
    </location>
</feature>
<dbReference type="PANTHER" id="PTHR11818:SF2">
    <property type="entry name" value="BETA_GAMMA CRYSTALLIN DOMAIN-CONTAINING PROTEIN 1"/>
    <property type="match status" value="1"/>
</dbReference>
<feature type="compositionally biased region" description="Polar residues" evidence="3">
    <location>
        <begin position="582"/>
        <end position="601"/>
    </location>
</feature>
<feature type="region of interest" description="Disordered" evidence="3">
    <location>
        <begin position="1444"/>
        <end position="1494"/>
    </location>
</feature>
<feature type="compositionally biased region" description="Basic and acidic residues" evidence="3">
    <location>
        <begin position="88"/>
        <end position="103"/>
    </location>
</feature>
<feature type="compositionally biased region" description="Polar residues" evidence="3">
    <location>
        <begin position="1177"/>
        <end position="1188"/>
    </location>
</feature>
<gene>
    <name evidence="6 7" type="primary">LOC114428323</name>
</gene>
<dbReference type="OrthoDB" id="9895617at2759"/>
<feature type="compositionally biased region" description="Basic and acidic residues" evidence="3">
    <location>
        <begin position="911"/>
        <end position="922"/>
    </location>
</feature>
<evidence type="ECO:0000256" key="1">
    <source>
        <dbReference type="ARBA" id="ARBA00009646"/>
    </source>
</evidence>
<feature type="compositionally biased region" description="Polar residues" evidence="3">
    <location>
        <begin position="376"/>
        <end position="388"/>
    </location>
</feature>
<feature type="compositionally biased region" description="Basic and acidic residues" evidence="3">
    <location>
        <begin position="602"/>
        <end position="612"/>
    </location>
</feature>
<feature type="domain" description="Beta/gamma crystallin 'Greek key'" evidence="4">
    <location>
        <begin position="1623"/>
        <end position="1662"/>
    </location>
</feature>
<feature type="domain" description="Beta/gamma crystallin 'Greek key'" evidence="4">
    <location>
        <begin position="2043"/>
        <end position="2087"/>
    </location>
</feature>
<feature type="domain" description="Beta/gamma crystallin 'Greek key'" evidence="4">
    <location>
        <begin position="1815"/>
        <end position="1863"/>
    </location>
</feature>
<dbReference type="InterPro" id="IPR011024">
    <property type="entry name" value="G_crystallin-like"/>
</dbReference>
<dbReference type="PROSITE" id="PS50915">
    <property type="entry name" value="CRYSTALLIN_BETA_GAMMA"/>
    <property type="match status" value="10"/>
</dbReference>
<evidence type="ECO:0000313" key="5">
    <source>
        <dbReference type="Proteomes" id="UP000515145"/>
    </source>
</evidence>
<proteinExistence type="inferred from homology"/>
<feature type="compositionally biased region" description="Basic and acidic residues" evidence="3">
    <location>
        <begin position="115"/>
        <end position="124"/>
    </location>
</feature>
<feature type="region of interest" description="Disordered" evidence="3">
    <location>
        <begin position="1018"/>
        <end position="1299"/>
    </location>
</feature>
<organism evidence="5 7">
    <name type="scientific">Parambassis ranga</name>
    <name type="common">Indian glassy fish</name>
    <dbReference type="NCBI Taxonomy" id="210632"/>
    <lineage>
        <taxon>Eukaryota</taxon>
        <taxon>Metazoa</taxon>
        <taxon>Chordata</taxon>
        <taxon>Craniata</taxon>
        <taxon>Vertebrata</taxon>
        <taxon>Euteleostomi</taxon>
        <taxon>Actinopterygii</taxon>
        <taxon>Neopterygii</taxon>
        <taxon>Teleostei</taxon>
        <taxon>Neoteleostei</taxon>
        <taxon>Acanthomorphata</taxon>
        <taxon>Ovalentaria</taxon>
        <taxon>Ambassidae</taxon>
        <taxon>Parambassis</taxon>
    </lineage>
</organism>
<evidence type="ECO:0000256" key="3">
    <source>
        <dbReference type="SAM" id="MobiDB-lite"/>
    </source>
</evidence>
<feature type="region of interest" description="Disordered" evidence="3">
    <location>
        <begin position="1591"/>
        <end position="1615"/>
    </location>
</feature>
<feature type="domain" description="Beta/gamma crystallin 'Greek key'" evidence="4">
    <location>
        <begin position="2134"/>
        <end position="2175"/>
    </location>
</feature>
<dbReference type="SMART" id="SM00247">
    <property type="entry name" value="XTALbg"/>
    <property type="match status" value="6"/>
</dbReference>
<feature type="compositionally biased region" description="Polar residues" evidence="3">
    <location>
        <begin position="1287"/>
        <end position="1298"/>
    </location>
</feature>
<dbReference type="SUPFAM" id="SSF49695">
    <property type="entry name" value="gamma-Crystallin-like"/>
    <property type="match status" value="3"/>
</dbReference>
<feature type="region of interest" description="Disordered" evidence="3">
    <location>
        <begin position="437"/>
        <end position="481"/>
    </location>
</feature>
<feature type="compositionally biased region" description="Basic and acidic residues" evidence="3">
    <location>
        <begin position="343"/>
        <end position="356"/>
    </location>
</feature>
<dbReference type="RefSeq" id="XP_028252423.1">
    <property type="nucleotide sequence ID" value="XM_028396622.1"/>
</dbReference>
<dbReference type="RefSeq" id="XP_028252422.1">
    <property type="nucleotide sequence ID" value="XM_028396621.1"/>
</dbReference>
<feature type="domain" description="Beta/gamma crystallin 'Greek key'" evidence="4">
    <location>
        <begin position="1953"/>
        <end position="1995"/>
    </location>
</feature>
<feature type="compositionally biased region" description="Basic and acidic residues" evidence="3">
    <location>
        <begin position="268"/>
        <end position="287"/>
    </location>
</feature>
<feature type="compositionally biased region" description="Polar residues" evidence="3">
    <location>
        <begin position="1090"/>
        <end position="1102"/>
    </location>
</feature>
<feature type="compositionally biased region" description="Basic and acidic residues" evidence="3">
    <location>
        <begin position="1103"/>
        <end position="1113"/>
    </location>
</feature>
<feature type="compositionally biased region" description="Polar residues" evidence="3">
    <location>
        <begin position="17"/>
        <end position="26"/>
    </location>
</feature>
<feature type="compositionally biased region" description="Basic and acidic residues" evidence="3">
    <location>
        <begin position="962"/>
        <end position="984"/>
    </location>
</feature>
<evidence type="ECO:0000313" key="7">
    <source>
        <dbReference type="RefSeq" id="XP_028252423.1"/>
    </source>
</evidence>
<feature type="domain" description="Beta/gamma crystallin 'Greek key'" evidence="4">
    <location>
        <begin position="1663"/>
        <end position="1714"/>
    </location>
</feature>
<dbReference type="GeneID" id="114428323"/>
<name>A0A6P7HEF2_9TELE</name>
<feature type="compositionally biased region" description="Basic and acidic residues" evidence="3">
    <location>
        <begin position="848"/>
        <end position="859"/>
    </location>
</feature>
<comment type="similarity">
    <text evidence="1">Belongs to the beta/gamma-crystallin family.</text>
</comment>
<feature type="compositionally biased region" description="Low complexity" evidence="3">
    <location>
        <begin position="1467"/>
        <end position="1476"/>
    </location>
</feature>
<dbReference type="InterPro" id="IPR035992">
    <property type="entry name" value="Ricin_B-like_lectins"/>
</dbReference>
<feature type="compositionally biased region" description="Basic and acidic residues" evidence="3">
    <location>
        <begin position="548"/>
        <end position="561"/>
    </location>
</feature>
<dbReference type="Gene3D" id="2.80.10.50">
    <property type="match status" value="1"/>
</dbReference>
<feature type="compositionally biased region" description="Polar residues" evidence="3">
    <location>
        <begin position="1221"/>
        <end position="1237"/>
    </location>
</feature>
<evidence type="ECO:0000313" key="6">
    <source>
        <dbReference type="RefSeq" id="XP_028252422.1"/>
    </source>
</evidence>
<reference evidence="6 7" key="1">
    <citation type="submission" date="2025-04" db="UniProtKB">
        <authorList>
            <consortium name="RefSeq"/>
        </authorList>
    </citation>
    <scope>IDENTIFICATION</scope>
</reference>
<feature type="compositionally biased region" description="Basic and acidic residues" evidence="3">
    <location>
        <begin position="759"/>
        <end position="782"/>
    </location>
</feature>
<sequence length="2310" mass="252131">MFTTYIKSLNDMVFSTAESPEEQPSTGVLGRIGSWFSPWRGKASQTENVSPSDLKSEEEEQSEKSVRSLTGEQQWEEENSAGLCRDIFPCEKEDATQSGRRDGSLLSSTQTGEGGPKEEEPVEYRKKRTGQGKEREESSNGTVASGNPEKNASHLTHLSSSSKQGVVWDTNQAHAQPQTKRQTQFQTGKRLHVYLEETSVIQCGQDSHAGQEVVCTTVTKSLQVIPKAKPSASDLQNSSSPDIKRINVRPAAEAENVCFALEGVSLKSHKDSQLEPEKEQTETDGMGRKNSARRRVRKNSQGDGATSPRANVPQSTQPVPGGSPSSDNSATSPQGKSPKTHMRKEPAGSSSEHRPTSEALPEGGEISFPDKVKQLDNFQDSNPVTAATQVCVVDGGADMEDEDSLYKVERKTETPESKRRSMKVSLSEVKFFRKNVPLKPKDSKDCTATPKDTKDEVEDKPKTETDSSVFDPKKSTQEPNTAVGRIADRISLFEQQQKLTSVPKQTIRIPRSADVSPARKATDRLKESLLLSDQRSRSAERYGSTSPAREKPMTIKERAKIFTEACVSEAKPTLPKPPAMTGMSQKSTSSVAPSPVSQELGSQDKLHTKEATNSEITLKPEGQDTTAIGVQISTTTEAQQTDSTTEETVVLETVDQSVKTNSVETGPSGEEQGVSAKLANNTSKQSKGPNRTGSRSKRRKNKEPTSPISPNNQNKPDSATSKPKVTAIKQEQVDNTEETASEQPAEKASLPSLSVQGGRSDEQPRSDTKQEASKQQLEESEKVLNAASKENIYKAVSRQEGLSEPSVNTDEPDTAACSSGTKKPIDEHPVILPQKEEKAEAHSFVLTEEGKNASEDNKETSTSSPSPVLERAIEPSPAVKQDSPVEMLSVQHESKKPGEKQAEQHQNNTRHINEIKDVEKTNQTKKKKKENLQQLLPSNKCAEEEVSDVGEGITGKEGIVVKGDESTKPDRNEETQTVEDKERTSGSSDISAVTQHVSQVGTTHPAEAAVCTITQTNEAVSGTESDKVPVKVETATNVPAESPGKAEPQPHSVSVEKTQNQLDDSRTHGANDAVLSSSKPITEAVKKVTSKITNDTSGLITTHTEKTQEELPVKEPPLISAGKSASARAEKEKGSTVKSAPSDVLKPAPSHPQAKEAKHTENSSDVASLKDAKKITQKQSEGTFSVTEKSADKTSPVIEPSSVANGDTSTYSASLKKEPVNTKQSQPPKAHSSSEANRMNLDPIKRSSMRKLHLLSKDDSFKQQDVPSSWLDVDFPKQKLKAPGPKLTSSGSESNLLDTSGELDDEDFVQKIKKLCVPFSLPPRKHNHLRPPQPPFAMPAIREDRFEKTFDPEEFTIGLRKKTQFNFDTTPSLLAKLQNTETKPSLKPARASFADRSLLLSSLREKTSVKDEEDVKEEKDDQFKVKSRLDGSCVLGNLTSSSFRGKKNGVQTQAEATGSGNVSPNEAPQLSPLALSQPPPPSSTTTAPTRDSLAKQNVEEVCAAEAVVSDSGPPLPSFNDIKLPDYLEKYLPRDPAKTVQSVQGQEQVKPEFTEKMATLLSGAEADVCVKPAPVLPDTVAPCFPGIPAATRPTLPELKQPPAQPQGKPKSSIRTAKGFHKRPGKMVLFEKAQFGGQAYEIYRDVADATSLQLSPLISVKVFRGCWVLYEKPDFQGRTIALEEGATELTNMWAESEVETEHSNQAMLIGSIRLAVMDYSIPHIDLFTEPEGHGRVTPYHDDTIETGSFGIPLSTASIQVHSGVWLVFSDPGFQGMVAVLETGAYPFPETWGFPSPFIGSLRPLKMGAFKVENPSEVKAVLYKKPGFGGTCVEIDSEVFSFCEAEGDIDPDGDKLKSVASLKIIGGFWVGYSEPGFEGQQYILEEGEYLDCSDWGGLELLSLQPILSDFMSPHLKLFSDRDFGKLGVNIDLTVPVTNMDDTGYGMKTQSIDVIGGVWVVFEEPGFCGESYILEKGLYGSPEDWGALQHCIGSTMPVLLDNFENTTKFKVQLFSDPGFQGSVLALEDSAVSLQDSFSVASCKVLAGSWLAFEGQDFTGKMYVLEEGSYPDLRAMGCVSASGSILSLQTVGFEFSLPSITLFERSGLRGKRVLLTEGSVNLQLAGGCGRVQSVLVEGGMWVLYEGINYRGAQILLKPGEVLDWRKFSSWQKIGSLRPLLQKQVHFRLRNRQTGLMMSVTGDMDDVKLLRIQEMEEMDGLEQIWFYQNGHLHCKLLEDCCLRPNSSVLIAGSRVGLSPETDTHLWSITPEGFIHYTLNSDLVLETKGGHHYDKNQVILNTLNTNKLQQRWDVEII</sequence>
<feature type="domain" description="Beta/gamma crystallin 'Greek key'" evidence="4">
    <location>
        <begin position="1864"/>
        <end position="1904"/>
    </location>
</feature>
<feature type="compositionally biased region" description="Low complexity" evidence="3">
    <location>
        <begin position="633"/>
        <end position="654"/>
    </location>
</feature>
<evidence type="ECO:0000259" key="4">
    <source>
        <dbReference type="PROSITE" id="PS50915"/>
    </source>
</evidence>
<dbReference type="InterPro" id="IPR050252">
    <property type="entry name" value="Beta/Gamma-Crystallin"/>
</dbReference>
<feature type="compositionally biased region" description="Basic and acidic residues" evidence="3">
    <location>
        <begin position="404"/>
        <end position="419"/>
    </location>
</feature>
<dbReference type="Proteomes" id="UP000515145">
    <property type="component" value="Chromosome 24"/>
</dbReference>
<feature type="compositionally biased region" description="Basic and acidic residues" evidence="3">
    <location>
        <begin position="439"/>
        <end position="476"/>
    </location>
</feature>
<feature type="compositionally biased region" description="Polar residues" evidence="3">
    <location>
        <begin position="1202"/>
        <end position="1213"/>
    </location>
</feature>